<keyword evidence="4" id="KW-1185">Reference proteome</keyword>
<evidence type="ECO:0000256" key="1">
    <source>
        <dbReference type="ARBA" id="ARBA00022969"/>
    </source>
</evidence>
<comment type="caution">
    <text evidence="3">The sequence shown here is derived from an EMBL/GenBank/DDBJ whole genome shotgun (WGS) entry which is preliminary data.</text>
</comment>
<keyword evidence="1 2" id="KW-0749">Sporulation</keyword>
<dbReference type="EMBL" id="JASWHZ010000001">
    <property type="protein sequence ID" value="MDL2417157.1"/>
    <property type="molecule type" value="Genomic_DNA"/>
</dbReference>
<dbReference type="Pfam" id="PF14098">
    <property type="entry name" value="SSPI"/>
    <property type="match status" value="1"/>
</dbReference>
<organism evidence="3 4">
    <name type="scientific">Bacillus shihchuchen</name>
    <dbReference type="NCBI Taxonomy" id="3036942"/>
    <lineage>
        <taxon>Bacteria</taxon>
        <taxon>Bacillati</taxon>
        <taxon>Bacillota</taxon>
        <taxon>Bacilli</taxon>
        <taxon>Bacillales</taxon>
        <taxon>Bacillaceae</taxon>
        <taxon>Bacillus</taxon>
        <taxon>Bacillus cereus group</taxon>
    </lineage>
</organism>
<protein>
    <recommendedName>
        <fullName evidence="2">Small, acid-soluble spore protein I</fullName>
        <shortName evidence="2">SASP I</shortName>
    </recommendedName>
</protein>
<dbReference type="NCBIfam" id="TIGR03092">
    <property type="entry name" value="SASP_sspI"/>
    <property type="match status" value="1"/>
</dbReference>
<dbReference type="InterPro" id="IPR017525">
    <property type="entry name" value="SspI"/>
</dbReference>
<gene>
    <name evidence="2 3" type="primary">sspI</name>
    <name evidence="3" type="ORF">P6F46_04160</name>
</gene>
<comment type="subcellular location">
    <subcellularLocation>
        <location evidence="2">Spore core</location>
    </subcellularLocation>
</comment>
<reference evidence="3 4" key="1">
    <citation type="journal article" date="2023" name="Int. J. Mol. Sci.">
        <title>Pathogenicity and Genomic Characterization of a Novel Genospecies, Bacillus shihchuchen, of the Bacillus cereus Group Isolated from Chinese Softshell Turtle (Pelodiscus sinensis).</title>
        <authorList>
            <person name="Cheng L.W."/>
            <person name="Byadgi O.V."/>
            <person name="Tsai C.E."/>
            <person name="Wang P.C."/>
            <person name="Chen S.C."/>
        </authorList>
    </citation>
    <scope>NUCLEOTIDE SEQUENCE [LARGE SCALE GENOMIC DNA]</scope>
    <source>
        <strain evidence="3 4">QF108-045</strain>
    </source>
</reference>
<evidence type="ECO:0000256" key="2">
    <source>
        <dbReference type="HAMAP-Rule" id="MF_00669"/>
    </source>
</evidence>
<sequence length="79" mass="8873">MSFNLRGAVLANVSGNTQDQLQETIVDAIQSGEEKMLPGLGVLFEVIWKNADENEKHEMLETLEQGLKNEQFKNHLCIS</sequence>
<dbReference type="Proteomes" id="UP001229716">
    <property type="component" value="Unassembled WGS sequence"/>
</dbReference>
<evidence type="ECO:0000313" key="3">
    <source>
        <dbReference type="EMBL" id="MDL2417157.1"/>
    </source>
</evidence>
<name>A0ABT7KSN1_9BACI</name>
<comment type="induction">
    <text evidence="2">Expressed only in the forespore compartment of sporulating cells.</text>
</comment>
<dbReference type="HAMAP" id="MF_00669">
    <property type="entry name" value="SspI"/>
    <property type="match status" value="1"/>
</dbReference>
<evidence type="ECO:0000313" key="4">
    <source>
        <dbReference type="Proteomes" id="UP001229716"/>
    </source>
</evidence>
<accession>A0ABT7KSN1</accession>
<comment type="similarity">
    <text evidence="2">Belongs to the SspI family.</text>
</comment>
<proteinExistence type="evidence at transcript level"/>